<dbReference type="InterPro" id="IPR001841">
    <property type="entry name" value="Znf_RING"/>
</dbReference>
<dbReference type="InterPro" id="IPR013083">
    <property type="entry name" value="Znf_RING/FYVE/PHD"/>
</dbReference>
<dbReference type="Gramene" id="KXG29921">
    <property type="protein sequence ID" value="KXG29921"/>
    <property type="gene ID" value="SORBI_3004G109600"/>
</dbReference>
<comment type="catalytic activity">
    <reaction evidence="1">
        <text>S-ubiquitinyl-[E2 ubiquitin-conjugating enzyme]-L-cysteine + [acceptor protein]-L-lysine = [E2 ubiquitin-conjugating enzyme]-L-cysteine + N(6)-ubiquitinyl-[acceptor protein]-L-lysine.</text>
        <dbReference type="EC" id="2.3.2.27"/>
    </reaction>
</comment>
<comment type="pathway">
    <text evidence="2">Protein modification; protein ubiquitination.</text>
</comment>
<evidence type="ECO:0000313" key="13">
    <source>
        <dbReference type="Proteomes" id="UP000000768"/>
    </source>
</evidence>
<evidence type="ECO:0000256" key="5">
    <source>
        <dbReference type="ARBA" id="ARBA00022723"/>
    </source>
</evidence>
<keyword evidence="6 9" id="KW-0863">Zinc-finger</keyword>
<keyword evidence="8" id="KW-0862">Zinc</keyword>
<keyword evidence="13" id="KW-1185">Reference proteome</keyword>
<keyword evidence="7" id="KW-0833">Ubl conjugation pathway</keyword>
<evidence type="ECO:0000256" key="9">
    <source>
        <dbReference type="PROSITE-ProRule" id="PRU00175"/>
    </source>
</evidence>
<dbReference type="PROSITE" id="PS50089">
    <property type="entry name" value="ZF_RING_2"/>
    <property type="match status" value="1"/>
</dbReference>
<evidence type="ECO:0000256" key="4">
    <source>
        <dbReference type="ARBA" id="ARBA00022679"/>
    </source>
</evidence>
<evidence type="ECO:0000256" key="10">
    <source>
        <dbReference type="SAM" id="Phobius"/>
    </source>
</evidence>
<reference evidence="13" key="2">
    <citation type="journal article" date="2018" name="Plant J.">
        <title>The Sorghum bicolor reference genome: improved assembly, gene annotations, a transcriptome atlas, and signatures of genome organization.</title>
        <authorList>
            <person name="McCormick R.F."/>
            <person name="Truong S.K."/>
            <person name="Sreedasyam A."/>
            <person name="Jenkins J."/>
            <person name="Shu S."/>
            <person name="Sims D."/>
            <person name="Kennedy M."/>
            <person name="Amirebrahimi M."/>
            <person name="Weers B.D."/>
            <person name="McKinley B."/>
            <person name="Mattison A."/>
            <person name="Morishige D.T."/>
            <person name="Grimwood J."/>
            <person name="Schmutz J."/>
            <person name="Mullet J.E."/>
        </authorList>
    </citation>
    <scope>NUCLEOTIDE SEQUENCE [LARGE SCALE GENOMIC DNA]</scope>
    <source>
        <strain evidence="13">cv. BTx623</strain>
    </source>
</reference>
<dbReference type="PANTHER" id="PTHR46913:SF20">
    <property type="entry name" value="RING-TYPE E3 UBIQUITIN TRANSFERASE"/>
    <property type="match status" value="1"/>
</dbReference>
<keyword evidence="10" id="KW-0472">Membrane</keyword>
<feature type="transmembrane region" description="Helical" evidence="10">
    <location>
        <begin position="21"/>
        <end position="41"/>
    </location>
</feature>
<dbReference type="eggNOG" id="KOG0800">
    <property type="taxonomic scope" value="Eukaryota"/>
</dbReference>
<evidence type="ECO:0000256" key="2">
    <source>
        <dbReference type="ARBA" id="ARBA00004906"/>
    </source>
</evidence>
<dbReference type="SMART" id="SM00184">
    <property type="entry name" value="RING"/>
    <property type="match status" value="1"/>
</dbReference>
<dbReference type="GO" id="GO:0061630">
    <property type="term" value="F:ubiquitin protein ligase activity"/>
    <property type="evidence" value="ECO:0000318"/>
    <property type="project" value="GO_Central"/>
</dbReference>
<dbReference type="OMA" id="VCYGIVV"/>
<dbReference type="FunFam" id="3.30.40.10:FF:000672">
    <property type="entry name" value="E3 ubiquitin-protein ligase ATL41"/>
    <property type="match status" value="1"/>
</dbReference>
<dbReference type="GO" id="GO:0016567">
    <property type="term" value="P:protein ubiquitination"/>
    <property type="evidence" value="ECO:0007669"/>
    <property type="project" value="InterPro"/>
</dbReference>
<dbReference type="PANTHER" id="PTHR46913">
    <property type="entry name" value="RING-H2 FINGER PROTEIN ATL16"/>
    <property type="match status" value="1"/>
</dbReference>
<evidence type="ECO:0000313" key="12">
    <source>
        <dbReference type="EMBL" id="KXG29921.1"/>
    </source>
</evidence>
<dbReference type="InParanoid" id="A0A194YP03"/>
<keyword evidence="10" id="KW-1133">Transmembrane helix</keyword>
<dbReference type="InterPro" id="IPR044600">
    <property type="entry name" value="ATL1/ATL16-like"/>
</dbReference>
<dbReference type="OrthoDB" id="8062037at2759"/>
<protein>
    <recommendedName>
        <fullName evidence="3">RING-type E3 ubiquitin transferase</fullName>
        <ecNumber evidence="3">2.3.2.27</ecNumber>
    </recommendedName>
</protein>
<dbReference type="SUPFAM" id="SSF57850">
    <property type="entry name" value="RING/U-box"/>
    <property type="match status" value="1"/>
</dbReference>
<dbReference type="Pfam" id="PF13639">
    <property type="entry name" value="zf-RING_2"/>
    <property type="match status" value="1"/>
</dbReference>
<dbReference type="EC" id="2.3.2.27" evidence="3"/>
<feature type="transmembrane region" description="Helical" evidence="10">
    <location>
        <begin position="47"/>
        <end position="67"/>
    </location>
</feature>
<dbReference type="EMBL" id="CM000763">
    <property type="protein sequence ID" value="KXG29921.1"/>
    <property type="molecule type" value="Genomic_DNA"/>
</dbReference>
<gene>
    <name evidence="12" type="ORF">SORBI_3004G109600</name>
</gene>
<organism evidence="12 13">
    <name type="scientific">Sorghum bicolor</name>
    <name type="common">Sorghum</name>
    <name type="synonym">Sorghum vulgare</name>
    <dbReference type="NCBI Taxonomy" id="4558"/>
    <lineage>
        <taxon>Eukaryota</taxon>
        <taxon>Viridiplantae</taxon>
        <taxon>Streptophyta</taxon>
        <taxon>Embryophyta</taxon>
        <taxon>Tracheophyta</taxon>
        <taxon>Spermatophyta</taxon>
        <taxon>Magnoliopsida</taxon>
        <taxon>Liliopsida</taxon>
        <taxon>Poales</taxon>
        <taxon>Poaceae</taxon>
        <taxon>PACMAD clade</taxon>
        <taxon>Panicoideae</taxon>
        <taxon>Andropogonodae</taxon>
        <taxon>Andropogoneae</taxon>
        <taxon>Sorghinae</taxon>
        <taxon>Sorghum</taxon>
    </lineage>
</organism>
<sequence>MPNLHHQRPPPSGGARRPNDGSLVCYGIVVATASLLLLAILAATVSIVKACALAGAVAVVFCAVGCVSRRCAAHGTAAPALPTTAAAMAMAMPAASARARAGGACGLVDAAIDALPAFAYARSCGAEGSSSSSKSGRCVQCSVCLEDVEAGEMVRQLPACGHLFHVGCIDMWLHSHATCPLCRCDVSPQQVGVKVAAAAADPPDGALPPV</sequence>
<accession>A0A194YP03</accession>
<evidence type="ECO:0000256" key="3">
    <source>
        <dbReference type="ARBA" id="ARBA00012483"/>
    </source>
</evidence>
<dbReference type="Proteomes" id="UP000000768">
    <property type="component" value="Chromosome 4"/>
</dbReference>
<keyword evidence="4" id="KW-0808">Transferase</keyword>
<dbReference type="GO" id="GO:0006511">
    <property type="term" value="P:ubiquitin-dependent protein catabolic process"/>
    <property type="evidence" value="ECO:0000318"/>
    <property type="project" value="GO_Central"/>
</dbReference>
<reference evidence="12 13" key="1">
    <citation type="journal article" date="2009" name="Nature">
        <title>The Sorghum bicolor genome and the diversification of grasses.</title>
        <authorList>
            <person name="Paterson A.H."/>
            <person name="Bowers J.E."/>
            <person name="Bruggmann R."/>
            <person name="Dubchak I."/>
            <person name="Grimwood J."/>
            <person name="Gundlach H."/>
            <person name="Haberer G."/>
            <person name="Hellsten U."/>
            <person name="Mitros T."/>
            <person name="Poliakov A."/>
            <person name="Schmutz J."/>
            <person name="Spannagl M."/>
            <person name="Tang H."/>
            <person name="Wang X."/>
            <person name="Wicker T."/>
            <person name="Bharti A.K."/>
            <person name="Chapman J."/>
            <person name="Feltus F.A."/>
            <person name="Gowik U."/>
            <person name="Grigoriev I.V."/>
            <person name="Lyons E."/>
            <person name="Maher C.A."/>
            <person name="Martis M."/>
            <person name="Narechania A."/>
            <person name="Otillar R.P."/>
            <person name="Penning B.W."/>
            <person name="Salamov A.A."/>
            <person name="Wang Y."/>
            <person name="Zhang L."/>
            <person name="Carpita N.C."/>
            <person name="Freeling M."/>
            <person name="Gingle A.R."/>
            <person name="Hash C.T."/>
            <person name="Keller B."/>
            <person name="Klein P."/>
            <person name="Kresovich S."/>
            <person name="McCann M.C."/>
            <person name="Ming R."/>
            <person name="Peterson D.G."/>
            <person name="Mehboob-ur-Rahman"/>
            <person name="Ware D."/>
            <person name="Westhoff P."/>
            <person name="Mayer K.F."/>
            <person name="Messing J."/>
            <person name="Rokhsar D.S."/>
        </authorList>
    </citation>
    <scope>NUCLEOTIDE SEQUENCE [LARGE SCALE GENOMIC DNA]</scope>
    <source>
        <strain evidence="13">cv. BTx623</strain>
    </source>
</reference>
<dbReference type="GO" id="GO:0008270">
    <property type="term" value="F:zinc ion binding"/>
    <property type="evidence" value="ECO:0007669"/>
    <property type="project" value="UniProtKB-KW"/>
</dbReference>
<dbReference type="CDD" id="cd16461">
    <property type="entry name" value="RING-H2_EL5-like"/>
    <property type="match status" value="1"/>
</dbReference>
<proteinExistence type="predicted"/>
<evidence type="ECO:0000256" key="1">
    <source>
        <dbReference type="ARBA" id="ARBA00000900"/>
    </source>
</evidence>
<evidence type="ECO:0000259" key="11">
    <source>
        <dbReference type="PROSITE" id="PS50089"/>
    </source>
</evidence>
<evidence type="ECO:0000256" key="6">
    <source>
        <dbReference type="ARBA" id="ARBA00022771"/>
    </source>
</evidence>
<feature type="domain" description="RING-type" evidence="11">
    <location>
        <begin position="141"/>
        <end position="183"/>
    </location>
</feature>
<dbReference type="Gene3D" id="3.30.40.10">
    <property type="entry name" value="Zinc/RING finger domain, C3HC4 (zinc finger)"/>
    <property type="match status" value="1"/>
</dbReference>
<name>A0A194YP03_SORBI</name>
<keyword evidence="5" id="KW-0479">Metal-binding</keyword>
<dbReference type="AlphaFoldDB" id="A0A194YP03"/>
<evidence type="ECO:0000256" key="8">
    <source>
        <dbReference type="ARBA" id="ARBA00022833"/>
    </source>
</evidence>
<evidence type="ECO:0000256" key="7">
    <source>
        <dbReference type="ARBA" id="ARBA00022786"/>
    </source>
</evidence>
<keyword evidence="10" id="KW-0812">Transmembrane</keyword>